<dbReference type="EMBL" id="JACHGW010000001">
    <property type="protein sequence ID" value="MBB6049012.1"/>
    <property type="molecule type" value="Genomic_DNA"/>
</dbReference>
<evidence type="ECO:0008006" key="3">
    <source>
        <dbReference type="Google" id="ProtNLM"/>
    </source>
</evidence>
<dbReference type="SUPFAM" id="SSF49464">
    <property type="entry name" value="Carboxypeptidase regulatory domain-like"/>
    <property type="match status" value="1"/>
</dbReference>
<accession>A0A7W9SLT5</accession>
<comment type="caution">
    <text evidence="1">The sequence shown here is derived from an EMBL/GenBank/DDBJ whole genome shotgun (WGS) entry which is preliminary data.</text>
</comment>
<dbReference type="AlphaFoldDB" id="A0A7W9SLT5"/>
<evidence type="ECO:0000313" key="1">
    <source>
        <dbReference type="EMBL" id="MBB6049012.1"/>
    </source>
</evidence>
<reference evidence="1 2" key="1">
    <citation type="submission" date="2020-08" db="EMBL/GenBank/DDBJ databases">
        <title>Genomic Encyclopedia of Type Strains, Phase IV (KMG-IV): sequencing the most valuable type-strain genomes for metagenomic binning, comparative biology and taxonomic classification.</title>
        <authorList>
            <person name="Goeker M."/>
        </authorList>
    </citation>
    <scope>NUCLEOTIDE SEQUENCE [LARGE SCALE GENOMIC DNA]</scope>
    <source>
        <strain evidence="1 2">DSM 23562</strain>
    </source>
</reference>
<organism evidence="1 2">
    <name type="scientific">Armatimonas rosea</name>
    <dbReference type="NCBI Taxonomy" id="685828"/>
    <lineage>
        <taxon>Bacteria</taxon>
        <taxon>Bacillati</taxon>
        <taxon>Armatimonadota</taxon>
        <taxon>Armatimonadia</taxon>
        <taxon>Armatimonadales</taxon>
        <taxon>Armatimonadaceae</taxon>
        <taxon>Armatimonas</taxon>
    </lineage>
</organism>
<protein>
    <recommendedName>
        <fullName evidence="3">Carboxypeptidase regulatory-like domain-containing protein</fullName>
    </recommendedName>
</protein>
<keyword evidence="2" id="KW-1185">Reference proteome</keyword>
<proteinExistence type="predicted"/>
<sequence>MGMIFGKSHRYAVVLALSALLIVPLVGCGGGDGGDPPASPTPDPSKLAVLTGRVVDSYNGDQSVAGAVVSFNGVNTASDVNGNFSLKAPATGGTLYATVVGPSNNFYNSATVNGVAVNVVSPGIAVGATAEGQTRNLGVIKLFSKDGPPPPPPLD</sequence>
<gene>
    <name evidence="1" type="ORF">HNQ39_000774</name>
</gene>
<dbReference type="RefSeq" id="WP_184192632.1">
    <property type="nucleotide sequence ID" value="NZ_JACHGW010000001.1"/>
</dbReference>
<name>A0A7W9SLT5_ARMRO</name>
<dbReference type="Proteomes" id="UP000520814">
    <property type="component" value="Unassembled WGS sequence"/>
</dbReference>
<evidence type="ECO:0000313" key="2">
    <source>
        <dbReference type="Proteomes" id="UP000520814"/>
    </source>
</evidence>
<dbReference type="InterPro" id="IPR008969">
    <property type="entry name" value="CarboxyPept-like_regulatory"/>
</dbReference>